<evidence type="ECO:0000256" key="1">
    <source>
        <dbReference type="ARBA" id="ARBA00022490"/>
    </source>
</evidence>
<dbReference type="NCBIfam" id="TIGR00157">
    <property type="entry name" value="ribosome small subunit-dependent GTPase A"/>
    <property type="match status" value="1"/>
</dbReference>
<dbReference type="Pfam" id="PF03193">
    <property type="entry name" value="RsgA_GTPase"/>
    <property type="match status" value="1"/>
</dbReference>
<comment type="subunit">
    <text evidence="10">Monomer. Associates with 30S ribosomal subunit, binds 16S rRNA.</text>
</comment>
<dbReference type="GO" id="GO:0003924">
    <property type="term" value="F:GTPase activity"/>
    <property type="evidence" value="ECO:0007669"/>
    <property type="project" value="UniProtKB-UniRule"/>
</dbReference>
<keyword evidence="7 10" id="KW-0862">Zinc</keyword>
<keyword evidence="5 10" id="KW-0547">Nucleotide-binding</keyword>
<feature type="binding site" evidence="10">
    <location>
        <position position="245"/>
    </location>
    <ligand>
        <name>Zn(2+)</name>
        <dbReference type="ChEBI" id="CHEBI:29105"/>
    </ligand>
</feature>
<feature type="binding site" evidence="10">
    <location>
        <begin position="159"/>
        <end position="167"/>
    </location>
    <ligand>
        <name>GTP</name>
        <dbReference type="ChEBI" id="CHEBI:37565"/>
    </ligand>
</feature>
<comment type="similarity">
    <text evidence="10">Belongs to the TRAFAC class YlqF/YawG GTPase family. RsgA subfamily.</text>
</comment>
<dbReference type="PANTHER" id="PTHR32120:SF11">
    <property type="entry name" value="SMALL RIBOSOMAL SUBUNIT BIOGENESIS GTPASE RSGA 1, MITOCHONDRIAL-RELATED"/>
    <property type="match status" value="1"/>
</dbReference>
<evidence type="ECO:0000313" key="13">
    <source>
        <dbReference type="EMBL" id="HIU48853.1"/>
    </source>
</evidence>
<keyword evidence="8 10" id="KW-0694">RNA-binding</keyword>
<dbReference type="PROSITE" id="PS50936">
    <property type="entry name" value="ENGC_GTPASE"/>
    <property type="match status" value="1"/>
</dbReference>
<keyword evidence="3 10" id="KW-0479">Metal-binding</keyword>
<dbReference type="GO" id="GO:0046872">
    <property type="term" value="F:metal ion binding"/>
    <property type="evidence" value="ECO:0007669"/>
    <property type="project" value="UniProtKB-KW"/>
</dbReference>
<keyword evidence="6 10" id="KW-0378">Hydrolase</keyword>
<dbReference type="PANTHER" id="PTHR32120">
    <property type="entry name" value="SMALL RIBOSOMAL SUBUNIT BIOGENESIS GTPASE RSGA"/>
    <property type="match status" value="1"/>
</dbReference>
<comment type="cofactor">
    <cofactor evidence="10">
        <name>Zn(2+)</name>
        <dbReference type="ChEBI" id="CHEBI:29105"/>
    </cofactor>
    <text evidence="10">Binds 1 zinc ion per subunit.</text>
</comment>
<sequence>MRGIIMKGIGGFYYVKAADGAIYECKARGIFRKERIKPMIGDRVEIELESGKGSIAAIEARRNTLVRPPVANIDTLLLVAATAAPAPNLRLLDKMLVAAEVNHIAPAVCINKTDIEPGAALRGIYETTGYPVVEVSAKAQSGMDVLLPLLKGKTTAFAGLSGVGKSSILNLLTGNRLETGAVSEKIQRGRHTTRHVELFELDCGGFVLDTPGFSSFELEHIRAQELAAYFPELSDCEGLCRFKGCSHVHEPDCAVKGKLARGGIAESRYESYVELYKQLQLMKEWEK</sequence>
<dbReference type="Proteomes" id="UP000824111">
    <property type="component" value="Unassembled WGS sequence"/>
</dbReference>
<comment type="caution">
    <text evidence="13">The sequence shown here is derived from an EMBL/GenBank/DDBJ whole genome shotgun (WGS) entry which is preliminary data.</text>
</comment>
<dbReference type="SUPFAM" id="SSF52540">
    <property type="entry name" value="P-loop containing nucleoside triphosphate hydrolases"/>
    <property type="match status" value="1"/>
</dbReference>
<dbReference type="Gene3D" id="1.10.40.50">
    <property type="entry name" value="Probable gtpase engc, domain 3"/>
    <property type="match status" value="1"/>
</dbReference>
<evidence type="ECO:0000256" key="2">
    <source>
        <dbReference type="ARBA" id="ARBA00022517"/>
    </source>
</evidence>
<dbReference type="Pfam" id="PF16745">
    <property type="entry name" value="RsgA_N"/>
    <property type="match status" value="1"/>
</dbReference>
<dbReference type="AlphaFoldDB" id="A0A9D1LVJ0"/>
<dbReference type="SUPFAM" id="SSF50249">
    <property type="entry name" value="Nucleic acid-binding proteins"/>
    <property type="match status" value="1"/>
</dbReference>
<comment type="function">
    <text evidence="10">One of several proteins that assist in the late maturation steps of the functional core of the 30S ribosomal subunit. Helps release RbfA from mature subunits. May play a role in the assembly of ribosomal proteins into the subunit. Circularly permuted GTPase that catalyzes slow GTP hydrolysis, GTPase activity is stimulated by the 30S ribosomal subunit.</text>
</comment>
<feature type="binding site" evidence="10">
    <location>
        <position position="253"/>
    </location>
    <ligand>
        <name>Zn(2+)</name>
        <dbReference type="ChEBI" id="CHEBI:29105"/>
    </ligand>
</feature>
<dbReference type="CDD" id="cd01854">
    <property type="entry name" value="YjeQ_EngC"/>
    <property type="match status" value="1"/>
</dbReference>
<protein>
    <recommendedName>
        <fullName evidence="10">Small ribosomal subunit biogenesis GTPase RsgA</fullName>
        <ecNumber evidence="10">3.6.1.-</ecNumber>
    </recommendedName>
</protein>
<dbReference type="HAMAP" id="MF_01820">
    <property type="entry name" value="GTPase_RsgA"/>
    <property type="match status" value="1"/>
</dbReference>
<feature type="binding site" evidence="10">
    <location>
        <position position="247"/>
    </location>
    <ligand>
        <name>Zn(2+)</name>
        <dbReference type="ChEBI" id="CHEBI:29105"/>
    </ligand>
</feature>
<evidence type="ECO:0000256" key="6">
    <source>
        <dbReference type="ARBA" id="ARBA00022801"/>
    </source>
</evidence>
<keyword evidence="9 10" id="KW-0342">GTP-binding</keyword>
<evidence type="ECO:0000313" key="14">
    <source>
        <dbReference type="Proteomes" id="UP000824111"/>
    </source>
</evidence>
<name>A0A9D1LVJ0_9FIRM</name>
<dbReference type="InterPro" id="IPR010914">
    <property type="entry name" value="RsgA_GTPase_dom"/>
</dbReference>
<evidence type="ECO:0000256" key="3">
    <source>
        <dbReference type="ARBA" id="ARBA00022723"/>
    </source>
</evidence>
<evidence type="ECO:0000256" key="10">
    <source>
        <dbReference type="HAMAP-Rule" id="MF_01820"/>
    </source>
</evidence>
<dbReference type="GO" id="GO:0005525">
    <property type="term" value="F:GTP binding"/>
    <property type="evidence" value="ECO:0007669"/>
    <property type="project" value="UniProtKB-UniRule"/>
</dbReference>
<dbReference type="CDD" id="cd04466">
    <property type="entry name" value="S1_YloQ_GTPase"/>
    <property type="match status" value="1"/>
</dbReference>
<evidence type="ECO:0000256" key="5">
    <source>
        <dbReference type="ARBA" id="ARBA00022741"/>
    </source>
</evidence>
<evidence type="ECO:0000256" key="4">
    <source>
        <dbReference type="ARBA" id="ARBA00022730"/>
    </source>
</evidence>
<keyword evidence="1 10" id="KW-0963">Cytoplasm</keyword>
<dbReference type="InterPro" id="IPR027417">
    <property type="entry name" value="P-loop_NTPase"/>
</dbReference>
<feature type="domain" description="CP-type G" evidence="12">
    <location>
        <begin position="62"/>
        <end position="216"/>
    </location>
</feature>
<dbReference type="InterPro" id="IPR012340">
    <property type="entry name" value="NA-bd_OB-fold"/>
</dbReference>
<dbReference type="InterPro" id="IPR031944">
    <property type="entry name" value="RsgA_N"/>
</dbReference>
<dbReference type="EC" id="3.6.1.-" evidence="10"/>
<dbReference type="Gene3D" id="3.40.50.300">
    <property type="entry name" value="P-loop containing nucleotide triphosphate hydrolases"/>
    <property type="match status" value="1"/>
</dbReference>
<dbReference type="GO" id="GO:0005737">
    <property type="term" value="C:cytoplasm"/>
    <property type="evidence" value="ECO:0007669"/>
    <property type="project" value="UniProtKB-SubCell"/>
</dbReference>
<dbReference type="GO" id="GO:0042274">
    <property type="term" value="P:ribosomal small subunit biogenesis"/>
    <property type="evidence" value="ECO:0007669"/>
    <property type="project" value="UniProtKB-UniRule"/>
</dbReference>
<feature type="binding site" evidence="10">
    <location>
        <begin position="111"/>
        <end position="114"/>
    </location>
    <ligand>
        <name>GTP</name>
        <dbReference type="ChEBI" id="CHEBI:37565"/>
    </ligand>
</feature>
<comment type="subcellular location">
    <subcellularLocation>
        <location evidence="10">Cytoplasm</location>
    </subcellularLocation>
</comment>
<accession>A0A9D1LVJ0</accession>
<gene>
    <name evidence="10 13" type="primary">rsgA</name>
    <name evidence="13" type="ORF">IAB04_05770</name>
</gene>
<evidence type="ECO:0000256" key="7">
    <source>
        <dbReference type="ARBA" id="ARBA00022833"/>
    </source>
</evidence>
<dbReference type="InterPro" id="IPR004881">
    <property type="entry name" value="Ribosome_biogen_GTPase_RsgA"/>
</dbReference>
<proteinExistence type="inferred from homology"/>
<evidence type="ECO:0000259" key="11">
    <source>
        <dbReference type="PROSITE" id="PS50936"/>
    </source>
</evidence>
<evidence type="ECO:0000256" key="9">
    <source>
        <dbReference type="ARBA" id="ARBA00023134"/>
    </source>
</evidence>
<evidence type="ECO:0000256" key="8">
    <source>
        <dbReference type="ARBA" id="ARBA00022884"/>
    </source>
</evidence>
<organism evidence="13 14">
    <name type="scientific">Candidatus Avimonoglobus intestinipullorum</name>
    <dbReference type="NCBI Taxonomy" id="2840699"/>
    <lineage>
        <taxon>Bacteria</taxon>
        <taxon>Bacillati</taxon>
        <taxon>Bacillota</taxon>
        <taxon>Clostridia</taxon>
        <taxon>Eubacteriales</taxon>
        <taxon>Candidatus Avimonoglobus</taxon>
    </lineage>
</organism>
<reference evidence="13" key="2">
    <citation type="journal article" date="2021" name="PeerJ">
        <title>Extensive microbial diversity within the chicken gut microbiome revealed by metagenomics and culture.</title>
        <authorList>
            <person name="Gilroy R."/>
            <person name="Ravi A."/>
            <person name="Getino M."/>
            <person name="Pursley I."/>
            <person name="Horton D.L."/>
            <person name="Alikhan N.F."/>
            <person name="Baker D."/>
            <person name="Gharbi K."/>
            <person name="Hall N."/>
            <person name="Watson M."/>
            <person name="Adriaenssens E.M."/>
            <person name="Foster-Nyarko E."/>
            <person name="Jarju S."/>
            <person name="Secka A."/>
            <person name="Antonio M."/>
            <person name="Oren A."/>
            <person name="Chaudhuri R.R."/>
            <person name="La Ragione R."/>
            <person name="Hildebrand F."/>
            <person name="Pallen M.J."/>
        </authorList>
    </citation>
    <scope>NUCLEOTIDE SEQUENCE</scope>
    <source>
        <strain evidence="13">ChiSjej4B22-9803</strain>
    </source>
</reference>
<dbReference type="Gene3D" id="2.40.50.140">
    <property type="entry name" value="Nucleic acid-binding proteins"/>
    <property type="match status" value="1"/>
</dbReference>
<reference evidence="13" key="1">
    <citation type="submission" date="2020-10" db="EMBL/GenBank/DDBJ databases">
        <authorList>
            <person name="Gilroy R."/>
        </authorList>
    </citation>
    <scope>NUCLEOTIDE SEQUENCE</scope>
    <source>
        <strain evidence="13">ChiSjej4B22-9803</strain>
    </source>
</reference>
<dbReference type="EMBL" id="DVND01000150">
    <property type="protein sequence ID" value="HIU48853.1"/>
    <property type="molecule type" value="Genomic_DNA"/>
</dbReference>
<keyword evidence="2 10" id="KW-0690">Ribosome biogenesis</keyword>
<feature type="binding site" evidence="10">
    <location>
        <position position="240"/>
    </location>
    <ligand>
        <name>Zn(2+)</name>
        <dbReference type="ChEBI" id="CHEBI:29105"/>
    </ligand>
</feature>
<evidence type="ECO:0000259" key="12">
    <source>
        <dbReference type="PROSITE" id="PS51721"/>
    </source>
</evidence>
<keyword evidence="4 10" id="KW-0699">rRNA-binding</keyword>
<dbReference type="PROSITE" id="PS51721">
    <property type="entry name" value="G_CP"/>
    <property type="match status" value="1"/>
</dbReference>
<dbReference type="GO" id="GO:0019843">
    <property type="term" value="F:rRNA binding"/>
    <property type="evidence" value="ECO:0007669"/>
    <property type="project" value="UniProtKB-KW"/>
</dbReference>
<dbReference type="InterPro" id="IPR030378">
    <property type="entry name" value="G_CP_dom"/>
</dbReference>
<feature type="domain" description="EngC GTPase" evidence="11">
    <location>
        <begin position="71"/>
        <end position="214"/>
    </location>
</feature>